<dbReference type="KEGG" id="oti:135368352"/>
<feature type="chain" id="PRO_5015332260" evidence="1">
    <location>
        <begin position="19"/>
        <end position="190"/>
    </location>
</feature>
<keyword evidence="1" id="KW-0732">Signal</keyword>
<accession>A0A2R5LN41</accession>
<proteinExistence type="predicted"/>
<sequence length="190" mass="21145">MVATKLTVVVLLFGMALAAPAEAPAGDLQADAQTNVQAAQVPPRPQINWGKCPQLQPTESERQQKALVIDQCLEKVPLPNIENATQEDVQKHREDVTTCALHTEGWFNEKGRYRFDRARSEILNKQLAKDVESVVLSKHDECKTESEEKFAQQYVSQVQLYQACMDYHISQICGIQIAQPAPPQGAPHQG</sequence>
<dbReference type="RefSeq" id="XP_064457625.1">
    <property type="nucleotide sequence ID" value="XM_064601555.1"/>
</dbReference>
<reference evidence="2" key="1">
    <citation type="submission" date="2018-03" db="EMBL/GenBank/DDBJ databases">
        <title>The relapsing fever spirochete Borrelia turicatae persists in the highly oxidative environment of its soft-bodied tick vector.</title>
        <authorList>
            <person name="Bourret T.J."/>
            <person name="Boyle W.K."/>
            <person name="Valenzuela J.G."/>
            <person name="Oliveira F."/>
            <person name="Lopez J.E."/>
        </authorList>
    </citation>
    <scope>NUCLEOTIDE SEQUENCE</scope>
    <source>
        <strain evidence="2">Kansas strain/isolate</strain>
        <tissue evidence="2">Salivary glands</tissue>
    </source>
</reference>
<feature type="signal peptide" evidence="1">
    <location>
        <begin position="1"/>
        <end position="18"/>
    </location>
</feature>
<protein>
    <submittedName>
        <fullName evidence="2">Putative secreted protein</fullName>
    </submittedName>
</protein>
<evidence type="ECO:0000313" key="2">
    <source>
        <dbReference type="EMBL" id="MBY10950.1"/>
    </source>
</evidence>
<dbReference type="AlphaFoldDB" id="A0A2R5LN41"/>
<evidence type="ECO:0000256" key="1">
    <source>
        <dbReference type="SAM" id="SignalP"/>
    </source>
</evidence>
<name>A0A2R5LN41_9ACAR</name>
<organism evidence="2">
    <name type="scientific">Ornithodoros turicata</name>
    <dbReference type="NCBI Taxonomy" id="34597"/>
    <lineage>
        <taxon>Eukaryota</taxon>
        <taxon>Metazoa</taxon>
        <taxon>Ecdysozoa</taxon>
        <taxon>Arthropoda</taxon>
        <taxon>Chelicerata</taxon>
        <taxon>Arachnida</taxon>
        <taxon>Acari</taxon>
        <taxon>Parasitiformes</taxon>
        <taxon>Ixodida</taxon>
        <taxon>Ixodoidea</taxon>
        <taxon>Argasidae</taxon>
        <taxon>Ornithodorinae</taxon>
        <taxon>Ornithodoros</taxon>
    </lineage>
</organism>
<dbReference type="GeneID" id="135368352"/>
<dbReference type="EMBL" id="GGLE01006824">
    <property type="protein sequence ID" value="MBY10950.1"/>
    <property type="molecule type" value="Transcribed_RNA"/>
</dbReference>